<dbReference type="Gene3D" id="2.60.120.620">
    <property type="entry name" value="q2cbj1_9rhob like domain"/>
    <property type="match status" value="1"/>
</dbReference>
<name>A0A7R9V1D2_9CHLO</name>
<gene>
    <name evidence="3" type="ORF">CEUR00632_LOCUS2139</name>
</gene>
<feature type="domain" description="Prolyl 4-hydroxylase alpha subunit Fe(2+) 2OG dioxygenase" evidence="2">
    <location>
        <begin position="215"/>
        <end position="323"/>
    </location>
</feature>
<dbReference type="EMBL" id="HBEC01004686">
    <property type="protein sequence ID" value="CAD8282104.1"/>
    <property type="molecule type" value="Transcribed_RNA"/>
</dbReference>
<feature type="region of interest" description="Disordered" evidence="1">
    <location>
        <begin position="1"/>
        <end position="60"/>
    </location>
</feature>
<proteinExistence type="predicted"/>
<evidence type="ECO:0000256" key="1">
    <source>
        <dbReference type="SAM" id="MobiDB-lite"/>
    </source>
</evidence>
<dbReference type="AlphaFoldDB" id="A0A7R9V1D2"/>
<accession>A0A7R9V1D2</accession>
<sequence length="434" mass="48175">MQRVARRSMRSQQQPHPPPPQRPPLLQRLQPRRPLPATAASASAPMLARKPRSGAASRPLKAVEAPQVPSACGAPTAGHAHACLKHARRRGPSTVCRVAMEDETAQFDSDALAEEGEEQSEALQQLSLARHVITEEEFLPCARQLRDVFDQRFGEPRSNSPARFMWDYWHVPDQYTLIRTQAKVYFPEALYDQLEDALIEYGERQLGCRAISPIWLSYYVDGCQQELHCDNPHGPFAFVLSLTEWDVRQFRGGETMILRPGVLDYWGSLYSAGYGLEMDSLMELVEPVFNRLTVFDPRFPHGVRQVSGTKDPREARLVLHGWFTQPTPFFSGGLTAEEAQPVLDAAMQEVMDVLAELPVATGVLAVRLRVRGSDGGVDSLKFLADTLVPLPAGPDLPADQIRAGFQRVVVDALSKCVFPAGGDDSEITLPVVFE</sequence>
<evidence type="ECO:0000313" key="3">
    <source>
        <dbReference type="EMBL" id="CAD8282104.1"/>
    </source>
</evidence>
<dbReference type="InterPro" id="IPR044862">
    <property type="entry name" value="Pro_4_hyd_alph_FE2OG_OXY"/>
</dbReference>
<protein>
    <recommendedName>
        <fullName evidence="2">Prolyl 4-hydroxylase alpha subunit Fe(2+) 2OG dioxygenase domain-containing protein</fullName>
    </recommendedName>
</protein>
<evidence type="ECO:0000259" key="2">
    <source>
        <dbReference type="Pfam" id="PF13640"/>
    </source>
</evidence>
<reference evidence="3" key="1">
    <citation type="submission" date="2021-01" db="EMBL/GenBank/DDBJ databases">
        <authorList>
            <person name="Corre E."/>
            <person name="Pelletier E."/>
            <person name="Niang G."/>
            <person name="Scheremetjew M."/>
            <person name="Finn R."/>
            <person name="Kale V."/>
            <person name="Holt S."/>
            <person name="Cochrane G."/>
            <person name="Meng A."/>
            <person name="Brown T."/>
            <person name="Cohen L."/>
        </authorList>
    </citation>
    <scope>NUCLEOTIDE SEQUENCE</scope>
    <source>
        <strain evidence="3">CCMP219</strain>
    </source>
</reference>
<organism evidence="3">
    <name type="scientific">Chlamydomonas euryale</name>
    <dbReference type="NCBI Taxonomy" id="1486919"/>
    <lineage>
        <taxon>Eukaryota</taxon>
        <taxon>Viridiplantae</taxon>
        <taxon>Chlorophyta</taxon>
        <taxon>core chlorophytes</taxon>
        <taxon>Chlorophyceae</taxon>
        <taxon>CS clade</taxon>
        <taxon>Chlamydomonadales</taxon>
        <taxon>Chlamydomonadaceae</taxon>
        <taxon>Chlamydomonas</taxon>
    </lineage>
</organism>
<feature type="compositionally biased region" description="Low complexity" evidence="1">
    <location>
        <begin position="35"/>
        <end position="48"/>
    </location>
</feature>
<dbReference type="Pfam" id="PF13640">
    <property type="entry name" value="2OG-FeII_Oxy_3"/>
    <property type="match status" value="1"/>
</dbReference>